<dbReference type="AlphaFoldDB" id="F4GGG1"/>
<dbReference type="HOGENOM" id="CLU_178344_0_0_4"/>
<accession>F4GGG1</accession>
<organism evidence="1 2">
    <name type="scientific">Alicycliphilus denitrificans (strain DSM 14773 / CIP 107495 / K601)</name>
    <dbReference type="NCBI Taxonomy" id="596154"/>
    <lineage>
        <taxon>Bacteria</taxon>
        <taxon>Pseudomonadati</taxon>
        <taxon>Pseudomonadota</taxon>
        <taxon>Betaproteobacteria</taxon>
        <taxon>Burkholderiales</taxon>
        <taxon>Comamonadaceae</taxon>
        <taxon>Alicycliphilus</taxon>
    </lineage>
</organism>
<dbReference type="Proteomes" id="UP000007938">
    <property type="component" value="Chromosome"/>
</dbReference>
<proteinExistence type="predicted"/>
<dbReference type="EMBL" id="CP002657">
    <property type="protein sequence ID" value="AEB85115.1"/>
    <property type="molecule type" value="Genomic_DNA"/>
</dbReference>
<reference evidence="1 2" key="2">
    <citation type="submission" date="2011-04" db="EMBL/GenBank/DDBJ databases">
        <title>Complete sequence of chromosome of Alicycliphilus denitrificans K601.</title>
        <authorList>
            <consortium name="US DOE Joint Genome Institute"/>
            <person name="Lucas S."/>
            <person name="Han J."/>
            <person name="Lapidus A."/>
            <person name="Cheng J.-F."/>
            <person name="Goodwin L."/>
            <person name="Pitluck S."/>
            <person name="Peters L."/>
            <person name="Zeytun A."/>
            <person name="Detter J.C."/>
            <person name="Han C."/>
            <person name="Tapia R."/>
            <person name="Land M."/>
            <person name="Hauser L."/>
            <person name="Kyrpides N."/>
            <person name="Ivanova N."/>
            <person name="Mikhailova N."/>
            <person name="Pagani I."/>
            <person name="Oosterkamp M."/>
            <person name="Pieper D."/>
            <person name="van Berkel W."/>
            <person name="Langenhoff A."/>
            <person name="Smidt H."/>
            <person name="Stams A."/>
            <person name="Woyke T."/>
        </authorList>
    </citation>
    <scope>NUCLEOTIDE SEQUENCE [LARGE SCALE GENOMIC DNA]</scope>
    <source>
        <strain evidence="2">DSM 14773 / CIP 107495 / K601</strain>
    </source>
</reference>
<dbReference type="KEGG" id="adk:Alide2_2764"/>
<dbReference type="OrthoDB" id="8812355at2"/>
<evidence type="ECO:0000313" key="2">
    <source>
        <dbReference type="Proteomes" id="UP000007938"/>
    </source>
</evidence>
<reference evidence="1 2" key="1">
    <citation type="journal article" date="2011" name="J. Bacteriol.">
        <title>Genome Sequences of Alicycliphilus denitrificans Strains BC and K601T.</title>
        <authorList>
            <person name="Oosterkamp M.J."/>
            <person name="Veuskens T."/>
            <person name="Plugge C.M."/>
            <person name="Langenhoff A.A."/>
            <person name="Gerritse J."/>
            <person name="van Berkel W.J."/>
            <person name="Pieper D.H."/>
            <person name="Junca H."/>
            <person name="Goodwin L.A."/>
            <person name="Daligault H.E."/>
            <person name="Bruce D.C."/>
            <person name="Detter J.C."/>
            <person name="Tapia R."/>
            <person name="Han C.S."/>
            <person name="Land M.L."/>
            <person name="Hauser L.J."/>
            <person name="Smidt H."/>
            <person name="Stams A.J."/>
        </authorList>
    </citation>
    <scope>NUCLEOTIDE SEQUENCE [LARGE SCALE GENOMIC DNA]</scope>
    <source>
        <strain evidence="2">DSM 14773 / CIP 107495 / K601</strain>
    </source>
</reference>
<evidence type="ECO:0000313" key="1">
    <source>
        <dbReference type="EMBL" id="AEB85115.1"/>
    </source>
</evidence>
<protein>
    <submittedName>
        <fullName evidence="1">Uncharacterized protein</fullName>
    </submittedName>
</protein>
<dbReference type="STRING" id="596154.Alide2_2764"/>
<sequence>MNGNTQQDSKPVRLVFELARADNPRLYDELVRFPKGGKRVNRLRVLAYDGLLVQYGIFAVDGARPVLASAGREVLASAGVTNDVFGPSLAE</sequence>
<gene>
    <name evidence="1" type="ordered locus">Alide2_2764</name>
</gene>
<name>F4GGG1_ALIDK</name>
<dbReference type="RefSeq" id="WP_013722317.1">
    <property type="nucleotide sequence ID" value="NC_015422.1"/>
</dbReference>
<dbReference type="eggNOG" id="ENOG50339B5">
    <property type="taxonomic scope" value="Bacteria"/>
</dbReference>
<keyword evidence="2" id="KW-1185">Reference proteome</keyword>